<dbReference type="AlphaFoldDB" id="J9FQD3"/>
<organism evidence="1">
    <name type="scientific">gut metagenome</name>
    <dbReference type="NCBI Taxonomy" id="749906"/>
    <lineage>
        <taxon>unclassified sequences</taxon>
        <taxon>metagenomes</taxon>
        <taxon>organismal metagenomes</taxon>
    </lineage>
</organism>
<sequence>MAEYIRTENSASFIAKFSVYLGKAGADHFPSSHSQPQPHMTHFTKYAAVAALALTTALPVSAQEEDGKKFTLHGSVQSDVLTFPQEDNKIGTGTYKDDFMTNTYAELHLLNKYFQAGARLEYLDHPLPGFEKDFKGWGLPYFYVKGNYKWAELTLGDFYDQFGSGLIFRTYEERSLGVDNSLRGGRLTLKPFKGVSLKVLGGQQRYYWHHRNLDSCSPWTYGGDLELNVDQWVKKMDEAGTRLTLGFSAVSNHAGKEPDLFVSGTTVGKPEGAYQLKMPKNVGAFDVRANLQTGNYNFLAEYAWKSEDPSVSNGYTYHKGKTLLLSGSYSKRGMSVLLQAKRSEDMAFRSRRTINAESSACYINHLPAFAMQHTYALAALYPYATQMTPGEWAFQAELGYNFKRRTALGGKYGTNVKVNFSHVRGIDQTYDHETDKEMGGKGADSKFFKMGPQTYYQDVNVQLEKKFTREFKFNFMYSFQRYNQQVVENHGSDAIKSHIFVAEGKYQFSPKITLRGEAQYLHTKQDQGDWWYGLLELSVLPNFMFTISDQFNANVPTYTADGAVDESKGTNKVHYLMGSVTFTHKAHRLQLSYGKTRAGFNCSGGVCRFVPASKGLQASYSFNF</sequence>
<dbReference type="Pfam" id="PF19494">
    <property type="entry name" value="DUF6029"/>
    <property type="match status" value="1"/>
</dbReference>
<protein>
    <submittedName>
        <fullName evidence="1">Uncharacterized protein</fullName>
    </submittedName>
</protein>
<name>J9FQD3_9ZZZZ</name>
<reference evidence="1" key="1">
    <citation type="journal article" date="2012" name="PLoS ONE">
        <title>Gene sets for utilization of primary and secondary nutrition supplies in the distal gut of endangered iberian lynx.</title>
        <authorList>
            <person name="Alcaide M."/>
            <person name="Messina E."/>
            <person name="Richter M."/>
            <person name="Bargiela R."/>
            <person name="Peplies J."/>
            <person name="Huws S.A."/>
            <person name="Newbold C.J."/>
            <person name="Golyshin P.N."/>
            <person name="Simon M.A."/>
            <person name="Lopez G."/>
            <person name="Yakimov M.M."/>
            <person name="Ferrer M."/>
        </authorList>
    </citation>
    <scope>NUCLEOTIDE SEQUENCE</scope>
</reference>
<proteinExistence type="predicted"/>
<evidence type="ECO:0000313" key="1">
    <source>
        <dbReference type="EMBL" id="EJW96693.1"/>
    </source>
</evidence>
<gene>
    <name evidence="1" type="ORF">EVA_15202</name>
</gene>
<accession>J9FQD3</accession>
<comment type="caution">
    <text evidence="1">The sequence shown here is derived from an EMBL/GenBank/DDBJ whole genome shotgun (WGS) entry which is preliminary data.</text>
</comment>
<dbReference type="EMBL" id="AMCI01005159">
    <property type="protein sequence ID" value="EJW96693.1"/>
    <property type="molecule type" value="Genomic_DNA"/>
</dbReference>
<dbReference type="InterPro" id="IPR046070">
    <property type="entry name" value="DUF6029"/>
</dbReference>